<feature type="transmembrane region" description="Helical" evidence="1">
    <location>
        <begin position="182"/>
        <end position="202"/>
    </location>
</feature>
<dbReference type="AlphaFoldDB" id="A0AAN8YC86"/>
<keyword evidence="1" id="KW-1133">Transmembrane helix</keyword>
<keyword evidence="1" id="KW-0812">Transmembrane</keyword>
<reference evidence="2 3" key="1">
    <citation type="submission" date="2024-02" db="EMBL/GenBank/DDBJ databases">
        <title>de novo genome assembly of Solanum bulbocastanum strain 11H21.</title>
        <authorList>
            <person name="Hosaka A.J."/>
        </authorList>
    </citation>
    <scope>NUCLEOTIDE SEQUENCE [LARGE SCALE GENOMIC DNA]</scope>
    <source>
        <tissue evidence="2">Young leaves</tissue>
    </source>
</reference>
<sequence length="348" mass="38938">MPRYGVIVCTLSILTLDILKVDPKTKSELQPLNKLDNRKENKTDYQDSFLIGRGVASQLFIWTSEPMNFTSQSLVPSPISTISASSISSSLTSNIGCGSCDLGDLVVRALMKDLYMSGIGLVSDHTSLFCFLSFILSSTRGLYPKPKVPRFFGGLTGSALPCKKIPKTLPCSNPCFRISFTIIMDAMVMMGVFDVLNFFNVLSASEGIVFVKSTTFSKFSMLIPTLRIGLFGTATSLRSFIISTIFINLDRRTILMSVGIRAWNSKSLFKGVAMITRNFGWMILVGFGYHYWLLDIIIQLSWHKEWITHHRVSNGLVLRNCAHCIHIYTSNMEDLLFHPVLSRHFSPL</sequence>
<accession>A0AAN8YC86</accession>
<protein>
    <submittedName>
        <fullName evidence="2">Uncharacterized protein</fullName>
    </submittedName>
</protein>
<dbReference type="EMBL" id="JBANQN010000007">
    <property type="protein sequence ID" value="KAK6784228.1"/>
    <property type="molecule type" value="Genomic_DNA"/>
</dbReference>
<feature type="transmembrane region" description="Helical" evidence="1">
    <location>
        <begin position="222"/>
        <end position="247"/>
    </location>
</feature>
<name>A0AAN8YC86_SOLBU</name>
<dbReference type="Proteomes" id="UP001371456">
    <property type="component" value="Unassembled WGS sequence"/>
</dbReference>
<evidence type="ECO:0000313" key="2">
    <source>
        <dbReference type="EMBL" id="KAK6784228.1"/>
    </source>
</evidence>
<organism evidence="2 3">
    <name type="scientific">Solanum bulbocastanum</name>
    <name type="common">Wild potato</name>
    <dbReference type="NCBI Taxonomy" id="147425"/>
    <lineage>
        <taxon>Eukaryota</taxon>
        <taxon>Viridiplantae</taxon>
        <taxon>Streptophyta</taxon>
        <taxon>Embryophyta</taxon>
        <taxon>Tracheophyta</taxon>
        <taxon>Spermatophyta</taxon>
        <taxon>Magnoliopsida</taxon>
        <taxon>eudicotyledons</taxon>
        <taxon>Gunneridae</taxon>
        <taxon>Pentapetalae</taxon>
        <taxon>asterids</taxon>
        <taxon>lamiids</taxon>
        <taxon>Solanales</taxon>
        <taxon>Solanaceae</taxon>
        <taxon>Solanoideae</taxon>
        <taxon>Solaneae</taxon>
        <taxon>Solanum</taxon>
    </lineage>
</organism>
<gene>
    <name evidence="2" type="ORF">RDI58_017682</name>
</gene>
<feature type="transmembrane region" description="Helical" evidence="1">
    <location>
        <begin position="114"/>
        <end position="137"/>
    </location>
</feature>
<proteinExistence type="predicted"/>
<evidence type="ECO:0000313" key="3">
    <source>
        <dbReference type="Proteomes" id="UP001371456"/>
    </source>
</evidence>
<keyword evidence="1" id="KW-0472">Membrane</keyword>
<keyword evidence="3" id="KW-1185">Reference proteome</keyword>
<evidence type="ECO:0000256" key="1">
    <source>
        <dbReference type="SAM" id="Phobius"/>
    </source>
</evidence>
<feature type="transmembrane region" description="Helical" evidence="1">
    <location>
        <begin position="268"/>
        <end position="292"/>
    </location>
</feature>
<comment type="caution">
    <text evidence="2">The sequence shown here is derived from an EMBL/GenBank/DDBJ whole genome shotgun (WGS) entry which is preliminary data.</text>
</comment>